<dbReference type="InterPro" id="IPR013324">
    <property type="entry name" value="RNA_pol_sigma_r3/r4-like"/>
</dbReference>
<evidence type="ECO:0000259" key="5">
    <source>
        <dbReference type="Pfam" id="PF04542"/>
    </source>
</evidence>
<dbReference type="RefSeq" id="WP_183021582.1">
    <property type="nucleotide sequence ID" value="NZ_CP065668.1"/>
</dbReference>
<dbReference type="AlphaFoldDB" id="A0A7T2S3L6"/>
<sequence length="209" mass="23505">MSTRAPGAGDETSLSLLARVYARWHQPLRRLLGRQLRNREDAEDAVQEVFVRYAASGKALPPEEQEPYLRVIARHVSHDAWHGAGGAARREMVSLDEHRQAVEQLPAAQEADPAHAAHQRERLQRLEQAMAELPARRREAFMLHSIEGLTQTEVAQRMGISRRMVYNHVTLALAYCELRVQYASAQEMRLMQALLEPLAGTDEASEGPA</sequence>
<dbReference type="InterPro" id="IPR039425">
    <property type="entry name" value="RNA_pol_sigma-70-like"/>
</dbReference>
<organism evidence="7 8">
    <name type="scientific">Delftia acidovorans</name>
    <name type="common">Pseudomonas acidovorans</name>
    <name type="synonym">Comamonas acidovorans</name>
    <dbReference type="NCBI Taxonomy" id="80866"/>
    <lineage>
        <taxon>Bacteria</taxon>
        <taxon>Pseudomonadati</taxon>
        <taxon>Pseudomonadota</taxon>
        <taxon>Betaproteobacteria</taxon>
        <taxon>Burkholderiales</taxon>
        <taxon>Comamonadaceae</taxon>
        <taxon>Delftia</taxon>
    </lineage>
</organism>
<evidence type="ECO:0000313" key="7">
    <source>
        <dbReference type="EMBL" id="QPS08244.1"/>
    </source>
</evidence>
<gene>
    <name evidence="7" type="ORF">I6G66_28990</name>
</gene>
<dbReference type="Pfam" id="PF04542">
    <property type="entry name" value="Sigma70_r2"/>
    <property type="match status" value="1"/>
</dbReference>
<evidence type="ECO:0000256" key="2">
    <source>
        <dbReference type="ARBA" id="ARBA00023015"/>
    </source>
</evidence>
<dbReference type="EMBL" id="CP065668">
    <property type="protein sequence ID" value="QPS08244.1"/>
    <property type="molecule type" value="Genomic_DNA"/>
</dbReference>
<keyword evidence="3" id="KW-0731">Sigma factor</keyword>
<dbReference type="Gene3D" id="1.10.1740.10">
    <property type="match status" value="1"/>
</dbReference>
<evidence type="ECO:0000256" key="1">
    <source>
        <dbReference type="ARBA" id="ARBA00010641"/>
    </source>
</evidence>
<dbReference type="SUPFAM" id="SSF88659">
    <property type="entry name" value="Sigma3 and sigma4 domains of RNA polymerase sigma factors"/>
    <property type="match status" value="1"/>
</dbReference>
<dbReference type="PANTHER" id="PTHR43133:SF63">
    <property type="entry name" value="RNA POLYMERASE SIGMA FACTOR FECI-RELATED"/>
    <property type="match status" value="1"/>
</dbReference>
<dbReference type="Gene3D" id="1.10.10.10">
    <property type="entry name" value="Winged helix-like DNA-binding domain superfamily/Winged helix DNA-binding domain"/>
    <property type="match status" value="1"/>
</dbReference>
<dbReference type="GO" id="GO:0003677">
    <property type="term" value="F:DNA binding"/>
    <property type="evidence" value="ECO:0007669"/>
    <property type="project" value="InterPro"/>
</dbReference>
<dbReference type="CDD" id="cd06171">
    <property type="entry name" value="Sigma70_r4"/>
    <property type="match status" value="1"/>
</dbReference>
<dbReference type="GO" id="GO:0006352">
    <property type="term" value="P:DNA-templated transcription initiation"/>
    <property type="evidence" value="ECO:0007669"/>
    <property type="project" value="InterPro"/>
</dbReference>
<keyword evidence="4" id="KW-0804">Transcription</keyword>
<feature type="domain" description="RNA polymerase sigma factor 70 region 4 type 2" evidence="6">
    <location>
        <begin position="124"/>
        <end position="176"/>
    </location>
</feature>
<dbReference type="InterPro" id="IPR007627">
    <property type="entry name" value="RNA_pol_sigma70_r2"/>
</dbReference>
<feature type="domain" description="RNA polymerase sigma-70 region 2" evidence="5">
    <location>
        <begin position="21"/>
        <end position="81"/>
    </location>
</feature>
<dbReference type="InterPro" id="IPR014284">
    <property type="entry name" value="RNA_pol_sigma-70_dom"/>
</dbReference>
<name>A0A7T2S3L6_DELAC</name>
<evidence type="ECO:0000256" key="4">
    <source>
        <dbReference type="ARBA" id="ARBA00023163"/>
    </source>
</evidence>
<dbReference type="PANTHER" id="PTHR43133">
    <property type="entry name" value="RNA POLYMERASE ECF-TYPE SIGMA FACTO"/>
    <property type="match status" value="1"/>
</dbReference>
<evidence type="ECO:0000256" key="3">
    <source>
        <dbReference type="ARBA" id="ARBA00023082"/>
    </source>
</evidence>
<comment type="similarity">
    <text evidence="1">Belongs to the sigma-70 factor family. ECF subfamily.</text>
</comment>
<dbReference type="Pfam" id="PF08281">
    <property type="entry name" value="Sigma70_r4_2"/>
    <property type="match status" value="1"/>
</dbReference>
<dbReference type="Proteomes" id="UP000594778">
    <property type="component" value="Chromosome"/>
</dbReference>
<keyword evidence="2" id="KW-0805">Transcription regulation</keyword>
<dbReference type="InterPro" id="IPR036388">
    <property type="entry name" value="WH-like_DNA-bd_sf"/>
</dbReference>
<reference evidence="7 8" key="1">
    <citation type="submission" date="2020-12" db="EMBL/GenBank/DDBJ databases">
        <title>FDA dAtabase for Regulatory Grade micrObial Sequences (FDA-ARGOS): Supporting development and validation of Infectious Disease Dx tests.</title>
        <authorList>
            <person name="Sproer C."/>
            <person name="Gronow S."/>
            <person name="Severitt S."/>
            <person name="Schroder I."/>
            <person name="Tallon L."/>
            <person name="Sadzewicz L."/>
            <person name="Zhao X."/>
            <person name="Boylan J."/>
            <person name="Ott S."/>
            <person name="Bowen H."/>
            <person name="Vavikolanu K."/>
            <person name="Mehta A."/>
            <person name="Aluvathingal J."/>
            <person name="Nadendla S."/>
            <person name="Lowell S."/>
            <person name="Myers T."/>
            <person name="Yan Y."/>
            <person name="Sichtig H."/>
        </authorList>
    </citation>
    <scope>NUCLEOTIDE SEQUENCE [LARGE SCALE GENOMIC DNA]</scope>
    <source>
        <strain evidence="7 8">FDAARGOS_909</strain>
    </source>
</reference>
<dbReference type="InterPro" id="IPR013249">
    <property type="entry name" value="RNA_pol_sigma70_r4_t2"/>
</dbReference>
<dbReference type="NCBIfam" id="TIGR02937">
    <property type="entry name" value="sigma70-ECF"/>
    <property type="match status" value="1"/>
</dbReference>
<evidence type="ECO:0000259" key="6">
    <source>
        <dbReference type="Pfam" id="PF08281"/>
    </source>
</evidence>
<evidence type="ECO:0000313" key="8">
    <source>
        <dbReference type="Proteomes" id="UP000594778"/>
    </source>
</evidence>
<accession>A0A7T2S3L6</accession>
<protein>
    <submittedName>
        <fullName evidence="7">RNA polymerase sigma factor</fullName>
    </submittedName>
</protein>
<dbReference type="GO" id="GO:0016987">
    <property type="term" value="F:sigma factor activity"/>
    <property type="evidence" value="ECO:0007669"/>
    <property type="project" value="UniProtKB-KW"/>
</dbReference>
<proteinExistence type="inferred from homology"/>
<dbReference type="SUPFAM" id="SSF88946">
    <property type="entry name" value="Sigma2 domain of RNA polymerase sigma factors"/>
    <property type="match status" value="1"/>
</dbReference>
<dbReference type="InterPro" id="IPR013325">
    <property type="entry name" value="RNA_pol_sigma_r2"/>
</dbReference>